<feature type="compositionally biased region" description="Polar residues" evidence="1">
    <location>
        <begin position="26"/>
        <end position="35"/>
    </location>
</feature>
<reference evidence="2" key="1">
    <citation type="submission" date="2014-09" db="EMBL/GenBank/DDBJ databases">
        <title>Genome sequence of the luminous mushroom Mycena chlorophos for searching fungal bioluminescence genes.</title>
        <authorList>
            <person name="Tanaka Y."/>
            <person name="Kasuga D."/>
            <person name="Oba Y."/>
            <person name="Hase S."/>
            <person name="Sato K."/>
            <person name="Oba Y."/>
            <person name="Sakakibara Y."/>
        </authorList>
    </citation>
    <scope>NUCLEOTIDE SEQUENCE</scope>
</reference>
<evidence type="ECO:0000313" key="2">
    <source>
        <dbReference type="EMBL" id="GAT50749.1"/>
    </source>
</evidence>
<protein>
    <submittedName>
        <fullName evidence="2">Uncharacterized protein</fullName>
    </submittedName>
</protein>
<proteinExistence type="predicted"/>
<accession>A0ABQ0LHX3</accession>
<dbReference type="Proteomes" id="UP000815677">
    <property type="component" value="Unassembled WGS sequence"/>
</dbReference>
<dbReference type="EMBL" id="DF846617">
    <property type="protein sequence ID" value="GAT50749.1"/>
    <property type="molecule type" value="Genomic_DNA"/>
</dbReference>
<gene>
    <name evidence="2" type="ORF">MCHLO_07955</name>
</gene>
<feature type="region of interest" description="Disordered" evidence="1">
    <location>
        <begin position="59"/>
        <end position="86"/>
    </location>
</feature>
<keyword evidence="3" id="KW-1185">Reference proteome</keyword>
<feature type="region of interest" description="Disordered" evidence="1">
    <location>
        <begin position="1"/>
        <end position="36"/>
    </location>
</feature>
<organism evidence="2 3">
    <name type="scientific">Mycena chlorophos</name>
    <name type="common">Agaric fungus</name>
    <name type="synonym">Agaricus chlorophos</name>
    <dbReference type="NCBI Taxonomy" id="658473"/>
    <lineage>
        <taxon>Eukaryota</taxon>
        <taxon>Fungi</taxon>
        <taxon>Dikarya</taxon>
        <taxon>Basidiomycota</taxon>
        <taxon>Agaricomycotina</taxon>
        <taxon>Agaricomycetes</taxon>
        <taxon>Agaricomycetidae</taxon>
        <taxon>Agaricales</taxon>
        <taxon>Marasmiineae</taxon>
        <taxon>Mycenaceae</taxon>
        <taxon>Mycena</taxon>
    </lineage>
</organism>
<name>A0ABQ0LHX3_MYCCL</name>
<evidence type="ECO:0000313" key="3">
    <source>
        <dbReference type="Proteomes" id="UP000815677"/>
    </source>
</evidence>
<evidence type="ECO:0000256" key="1">
    <source>
        <dbReference type="SAM" id="MobiDB-lite"/>
    </source>
</evidence>
<sequence length="86" mass="9389">MRSCRRRSQQVVPPSGFSPPRVPLTPKSSPESARTQHLAARACLHLITRVIDEPALLRTPGSATQHADSKTGRGRFWGVQSASSEK</sequence>